<comment type="caution">
    <text evidence="3">The sequence shown here is derived from an EMBL/GenBank/DDBJ whole genome shotgun (WGS) entry which is preliminary data.</text>
</comment>
<dbReference type="InterPro" id="IPR029021">
    <property type="entry name" value="Prot-tyrosine_phosphatase-like"/>
</dbReference>
<dbReference type="Gene3D" id="3.90.190.10">
    <property type="entry name" value="Protein tyrosine phosphatase superfamily"/>
    <property type="match status" value="1"/>
</dbReference>
<dbReference type="SUPFAM" id="SSF52799">
    <property type="entry name" value="(Phosphotyrosine protein) phosphatases II"/>
    <property type="match status" value="1"/>
</dbReference>
<gene>
    <name evidence="3" type="ORF">GCM10007916_18430</name>
</gene>
<evidence type="ECO:0000313" key="3">
    <source>
        <dbReference type="EMBL" id="GLS90776.1"/>
    </source>
</evidence>
<dbReference type="InterPro" id="IPR050561">
    <property type="entry name" value="PTP"/>
</dbReference>
<dbReference type="InterPro" id="IPR016130">
    <property type="entry name" value="Tyr_Pase_AS"/>
</dbReference>
<proteinExistence type="predicted"/>
<organism evidence="3 4">
    <name type="scientific">Psychromonas marina</name>
    <dbReference type="NCBI Taxonomy" id="88364"/>
    <lineage>
        <taxon>Bacteria</taxon>
        <taxon>Pseudomonadati</taxon>
        <taxon>Pseudomonadota</taxon>
        <taxon>Gammaproteobacteria</taxon>
        <taxon>Alteromonadales</taxon>
        <taxon>Psychromonadaceae</taxon>
        <taxon>Psychromonas</taxon>
    </lineage>
</organism>
<dbReference type="Pfam" id="PF22784">
    <property type="entry name" value="PTP-SAK"/>
    <property type="match status" value="1"/>
</dbReference>
<protein>
    <submittedName>
        <fullName evidence="3">Phosphatase</fullName>
    </submittedName>
</protein>
<dbReference type="RefSeq" id="WP_284203895.1">
    <property type="nucleotide sequence ID" value="NZ_BSPQ01000005.1"/>
</dbReference>
<keyword evidence="1" id="KW-0378">Hydrolase</keyword>
<dbReference type="PROSITE" id="PS00383">
    <property type="entry name" value="TYR_PHOSPHATASE_1"/>
    <property type="match status" value="1"/>
</dbReference>
<sequence length="163" mass="18140">MKTHPYDILALANGAQLIFTPCPGTKDASLESSLTTLKEVGTNMLLTLMFDEEMAQNNAQQLPQACKDQDIKWIQLPISDDKAPNSEFETPWQQHQTAILEVLNNKGTIAVHCKGGSGRTGLVIGLVLLAYGWPADKIIAEVQKLRPKALKYPLQLDYFNRYL</sequence>
<dbReference type="Proteomes" id="UP001157353">
    <property type="component" value="Unassembled WGS sequence"/>
</dbReference>
<dbReference type="InterPro" id="IPR057023">
    <property type="entry name" value="PTP-SAK"/>
</dbReference>
<feature type="domain" description="Tyrosine specific protein phosphatases" evidence="2">
    <location>
        <begin position="86"/>
        <end position="157"/>
    </location>
</feature>
<keyword evidence="4" id="KW-1185">Reference proteome</keyword>
<dbReference type="InterPro" id="IPR000387">
    <property type="entry name" value="Tyr_Pase_dom"/>
</dbReference>
<dbReference type="EMBL" id="BSPQ01000005">
    <property type="protein sequence ID" value="GLS90776.1"/>
    <property type="molecule type" value="Genomic_DNA"/>
</dbReference>
<evidence type="ECO:0000259" key="2">
    <source>
        <dbReference type="PROSITE" id="PS50056"/>
    </source>
</evidence>
<evidence type="ECO:0000313" key="4">
    <source>
        <dbReference type="Proteomes" id="UP001157353"/>
    </source>
</evidence>
<reference evidence="4" key="1">
    <citation type="journal article" date="2019" name="Int. J. Syst. Evol. Microbiol.">
        <title>The Global Catalogue of Microorganisms (GCM) 10K type strain sequencing project: providing services to taxonomists for standard genome sequencing and annotation.</title>
        <authorList>
            <consortium name="The Broad Institute Genomics Platform"/>
            <consortium name="The Broad Institute Genome Sequencing Center for Infectious Disease"/>
            <person name="Wu L."/>
            <person name="Ma J."/>
        </authorList>
    </citation>
    <scope>NUCLEOTIDE SEQUENCE [LARGE SCALE GENOMIC DNA]</scope>
    <source>
        <strain evidence="4">NBRC 103166</strain>
    </source>
</reference>
<evidence type="ECO:0000256" key="1">
    <source>
        <dbReference type="ARBA" id="ARBA00022801"/>
    </source>
</evidence>
<dbReference type="PANTHER" id="PTHR23339">
    <property type="entry name" value="TYROSINE SPECIFIC PROTEIN PHOSPHATASE AND DUAL SPECIFICITY PROTEIN PHOSPHATASE"/>
    <property type="match status" value="1"/>
</dbReference>
<dbReference type="PROSITE" id="PS50056">
    <property type="entry name" value="TYR_PHOSPHATASE_2"/>
    <property type="match status" value="1"/>
</dbReference>
<accession>A0ABQ6E024</accession>
<name>A0ABQ6E024_9GAMM</name>